<dbReference type="PRINTS" id="PR00368">
    <property type="entry name" value="FADPNR"/>
</dbReference>
<dbReference type="OrthoDB" id="1145at2"/>
<dbReference type="InterPro" id="IPR023753">
    <property type="entry name" value="FAD/NAD-binding_dom"/>
</dbReference>
<feature type="region of interest" description="Disordered" evidence="5">
    <location>
        <begin position="1"/>
        <end position="45"/>
    </location>
</feature>
<dbReference type="InterPro" id="IPR028202">
    <property type="entry name" value="Reductase_C"/>
</dbReference>
<dbReference type="Gene3D" id="3.30.390.30">
    <property type="match status" value="1"/>
</dbReference>
<evidence type="ECO:0000256" key="3">
    <source>
        <dbReference type="ARBA" id="ARBA00022827"/>
    </source>
</evidence>
<accession>A0A420V7L8</accession>
<dbReference type="InterPro" id="IPR050446">
    <property type="entry name" value="FAD-oxidoreductase/Apoptosis"/>
</dbReference>
<evidence type="ECO:0000256" key="4">
    <source>
        <dbReference type="ARBA" id="ARBA00023002"/>
    </source>
</evidence>
<dbReference type="AlphaFoldDB" id="A0A420V7L8"/>
<dbReference type="InterPro" id="IPR036188">
    <property type="entry name" value="FAD/NAD-bd_sf"/>
</dbReference>
<dbReference type="Pfam" id="PF14759">
    <property type="entry name" value="Reductase_C"/>
    <property type="match status" value="1"/>
</dbReference>
<dbReference type="Gene3D" id="3.50.50.60">
    <property type="entry name" value="FAD/NAD(P)-binding domain"/>
    <property type="match status" value="2"/>
</dbReference>
<reference evidence="8 9" key="1">
    <citation type="journal article" date="2014" name="Genome Announc.">
        <title>Draft Genome Sequence of Streptomyces fradiae ATCC 19609, a Strain Highly Sensitive to Antibiotics.</title>
        <authorList>
            <person name="Bekker O.B."/>
            <person name="Klimina K.M."/>
            <person name="Vatlin A.A."/>
            <person name="Zakharevich N.V."/>
            <person name="Kasianov A.S."/>
            <person name="Danilenko V.N."/>
        </authorList>
    </citation>
    <scope>NUCLEOTIDE SEQUENCE [LARGE SCALE GENOMIC DNA]</scope>
    <source>
        <strain evidence="8 9">ATCC 19609</strain>
    </source>
</reference>
<keyword evidence="4" id="KW-0560">Oxidoreductase</keyword>
<evidence type="ECO:0000256" key="5">
    <source>
        <dbReference type="SAM" id="MobiDB-lite"/>
    </source>
</evidence>
<keyword evidence="9" id="KW-1185">Reference proteome</keyword>
<proteinExistence type="predicted"/>
<comment type="cofactor">
    <cofactor evidence="1">
        <name>FAD</name>
        <dbReference type="ChEBI" id="CHEBI:57692"/>
    </cofactor>
</comment>
<dbReference type="SUPFAM" id="SSF51905">
    <property type="entry name" value="FAD/NAD(P)-binding domain"/>
    <property type="match status" value="2"/>
</dbReference>
<feature type="compositionally biased region" description="Low complexity" evidence="5">
    <location>
        <begin position="11"/>
        <end position="26"/>
    </location>
</feature>
<evidence type="ECO:0000313" key="9">
    <source>
        <dbReference type="Proteomes" id="UP000028058"/>
    </source>
</evidence>
<dbReference type="PANTHER" id="PTHR43557">
    <property type="entry name" value="APOPTOSIS-INDUCING FACTOR 1"/>
    <property type="match status" value="1"/>
</dbReference>
<feature type="compositionally biased region" description="Low complexity" evidence="5">
    <location>
        <begin position="33"/>
        <end position="45"/>
    </location>
</feature>
<gene>
    <name evidence="8" type="ORF">SFRA_005300</name>
</gene>
<feature type="domain" description="Reductase C-terminal" evidence="7">
    <location>
        <begin position="368"/>
        <end position="452"/>
    </location>
</feature>
<evidence type="ECO:0000259" key="7">
    <source>
        <dbReference type="Pfam" id="PF14759"/>
    </source>
</evidence>
<dbReference type="InterPro" id="IPR016156">
    <property type="entry name" value="FAD/NAD-linked_Rdtase_dimer_sf"/>
</dbReference>
<feature type="region of interest" description="Disordered" evidence="5">
    <location>
        <begin position="431"/>
        <end position="459"/>
    </location>
</feature>
<dbReference type="PANTHER" id="PTHR43557:SF2">
    <property type="entry name" value="RIESKE DOMAIN-CONTAINING PROTEIN-RELATED"/>
    <property type="match status" value="1"/>
</dbReference>
<feature type="domain" description="FAD/NAD(P)-binding" evidence="6">
    <location>
        <begin position="51"/>
        <end position="349"/>
    </location>
</feature>
<evidence type="ECO:0000256" key="2">
    <source>
        <dbReference type="ARBA" id="ARBA00022630"/>
    </source>
</evidence>
<dbReference type="Proteomes" id="UP000028058">
    <property type="component" value="Unassembled WGS sequence"/>
</dbReference>
<evidence type="ECO:0000313" key="8">
    <source>
        <dbReference type="EMBL" id="RKM97958.1"/>
    </source>
</evidence>
<comment type="caution">
    <text evidence="8">The sequence shown here is derived from an EMBL/GenBank/DDBJ whole genome shotgun (WGS) entry which is preliminary data.</text>
</comment>
<evidence type="ECO:0000259" key="6">
    <source>
        <dbReference type="Pfam" id="PF07992"/>
    </source>
</evidence>
<dbReference type="Pfam" id="PF07992">
    <property type="entry name" value="Pyr_redox_2"/>
    <property type="match status" value="1"/>
</dbReference>
<dbReference type="EMBL" id="JNAD02000002">
    <property type="protein sequence ID" value="RKM97958.1"/>
    <property type="molecule type" value="Genomic_DNA"/>
</dbReference>
<name>A0A420V7L8_9ACTN</name>
<dbReference type="GO" id="GO:0016651">
    <property type="term" value="F:oxidoreductase activity, acting on NAD(P)H"/>
    <property type="evidence" value="ECO:0007669"/>
    <property type="project" value="TreeGrafter"/>
</dbReference>
<dbReference type="GO" id="GO:0005737">
    <property type="term" value="C:cytoplasm"/>
    <property type="evidence" value="ECO:0007669"/>
    <property type="project" value="TreeGrafter"/>
</dbReference>
<protein>
    <submittedName>
        <fullName evidence="8">FAD-binding protein</fullName>
    </submittedName>
</protein>
<keyword evidence="3" id="KW-0274">FAD</keyword>
<dbReference type="PRINTS" id="PR00411">
    <property type="entry name" value="PNDRDTASEI"/>
</dbReference>
<keyword evidence="2" id="KW-0285">Flavoprotein</keyword>
<organism evidence="8 9">
    <name type="scientific">Streptomyces xinghaiensis</name>
    <dbReference type="NCBI Taxonomy" id="1038928"/>
    <lineage>
        <taxon>Bacteria</taxon>
        <taxon>Bacillati</taxon>
        <taxon>Actinomycetota</taxon>
        <taxon>Actinomycetes</taxon>
        <taxon>Kitasatosporales</taxon>
        <taxon>Streptomycetaceae</taxon>
        <taxon>Streptomyces</taxon>
    </lineage>
</organism>
<dbReference type="SUPFAM" id="SSF55424">
    <property type="entry name" value="FAD/NAD-linked reductases, dimerisation (C-terminal) domain"/>
    <property type="match status" value="1"/>
</dbReference>
<sequence>MDTDGADETHTGAGTPGIPGTPAIPGSPDTDVTPAALTTPGASGAAAGGPVVIVGAGQAGAETAAALRDRGFTGPVTLVGDEPGPPYGRPPLSKDYLTGGVEPGGLALRPPSYYRDHGITLTGRDPAVEIDRDGQRLTLASGRELPYAALVLATGARPRPLPVPGAGLAGVLALRSLEDATAIRDRLADARDVLVIGGGFIGLEVAATARRSGARVTVVEAGPRLMARAVSAPMSAFLAGHHREQGVRVLLGREVTALRGDAAGRCRVAELDGGERVPADLVVAGIGVLPNCSLAAAAGLAVGDGVLVDDRLRTSDRAVYAVGDCARFPSPYAPGRLRLESVRNAVEHARRVAAVLCGDTPPPAAVPWFWSEQYALRLQIAGITQGHDRTAVAGDPAAGRFSVLCFRGERLVGTESVNRPADHMATRRLLESGAPGPAPADAERPGFDLKAFTRSPQPV</sequence>
<evidence type="ECO:0000256" key="1">
    <source>
        <dbReference type="ARBA" id="ARBA00001974"/>
    </source>
</evidence>
<dbReference type="RefSeq" id="WP_078649155.1">
    <property type="nucleotide sequence ID" value="NZ_CP134822.1"/>
</dbReference>